<feature type="transmembrane region" description="Helical" evidence="8">
    <location>
        <begin position="515"/>
        <end position="536"/>
    </location>
</feature>
<feature type="transmembrane region" description="Helical" evidence="8">
    <location>
        <begin position="252"/>
        <end position="270"/>
    </location>
</feature>
<keyword evidence="7 8" id="KW-0472">Membrane</keyword>
<gene>
    <name evidence="10" type="ORF">TDSAC_1561</name>
</gene>
<organism evidence="10 11">
    <name type="scientific">Thermodesulfobium acidiphilum</name>
    <dbReference type="NCBI Taxonomy" id="1794699"/>
    <lineage>
        <taxon>Bacteria</taxon>
        <taxon>Pseudomonadati</taxon>
        <taxon>Thermodesulfobiota</taxon>
        <taxon>Thermodesulfobiia</taxon>
        <taxon>Thermodesulfobiales</taxon>
        <taxon>Thermodesulfobiaceae</taxon>
        <taxon>Thermodesulfobium</taxon>
    </lineage>
</organism>
<dbReference type="PANTHER" id="PTHR30252">
    <property type="entry name" value="INNER MEMBRANE PEPTIDE TRANSPORTER"/>
    <property type="match status" value="1"/>
</dbReference>
<feature type="transmembrane region" description="Helical" evidence="8">
    <location>
        <begin position="29"/>
        <end position="47"/>
    </location>
</feature>
<dbReference type="OrthoDB" id="9761224at2"/>
<dbReference type="PANTHER" id="PTHR30252:SF3">
    <property type="entry name" value="PYRUVATE_PROTON SYMPORTER BTST"/>
    <property type="match status" value="1"/>
</dbReference>
<comment type="similarity">
    <text evidence="2">Belongs to the peptide transporter carbon starvation (CstA) (TC 2.A.114) family.</text>
</comment>
<dbReference type="EMBL" id="CP020921">
    <property type="protein sequence ID" value="AWB10897.1"/>
    <property type="molecule type" value="Genomic_DNA"/>
</dbReference>
<evidence type="ECO:0000256" key="2">
    <source>
        <dbReference type="ARBA" id="ARBA00007755"/>
    </source>
</evidence>
<dbReference type="GO" id="GO:0005886">
    <property type="term" value="C:plasma membrane"/>
    <property type="evidence" value="ECO:0007669"/>
    <property type="project" value="UniProtKB-SubCell"/>
</dbReference>
<keyword evidence="4" id="KW-1003">Cell membrane</keyword>
<feature type="transmembrane region" description="Helical" evidence="8">
    <location>
        <begin position="157"/>
        <end position="180"/>
    </location>
</feature>
<evidence type="ECO:0000256" key="4">
    <source>
        <dbReference type="ARBA" id="ARBA00022475"/>
    </source>
</evidence>
<feature type="transmembrane region" description="Helical" evidence="8">
    <location>
        <begin position="487"/>
        <end position="509"/>
    </location>
</feature>
<evidence type="ECO:0000259" key="9">
    <source>
        <dbReference type="Pfam" id="PF02554"/>
    </source>
</evidence>
<feature type="domain" description="CstA N-terminal" evidence="9">
    <location>
        <begin position="29"/>
        <end position="566"/>
    </location>
</feature>
<feature type="transmembrane region" description="Helical" evidence="8">
    <location>
        <begin position="186"/>
        <end position="206"/>
    </location>
</feature>
<dbReference type="AlphaFoldDB" id="A0A2R4W257"/>
<sequence>MKMSVVLPVVLLCALALFALSFLMSVPSAILLLVFGFCLWAVGYRYYSAWLAAKVMCLDAGRETPACKINDGRDYVPTNKYVLFGHQFAAIAGAGPLIGPVLAAQWGFMPGLLWIVLGAVIAGATHDFVVLVLSVRQGGLSIAEIARKEISTPTGRVMSLAIFLIMVLTLAGLSIAVVNALKGSPWGTVTVGLTIPIAFLMGFWMFHFRPGKIGEASLIGVILLFVATWLGSIVPGTEFAKYFTYSEQTMKILLPTYAFFASVLPVWMLLLPRDYLSSYMKIGVAVAIALGVLIAHPMLQMPPFTKFISGGGPIIPGPLFPYLFITIACGAISGFHCMVGTGTTPKMLSCETDARFIGYGAMIMESFVAALALIAACVLPVGDYFAINTAPAVFQKLGMHTQQVAYISQLVGENLVGRPGGAVSLAAGIAYIFDNVPFLTGMMGYWYHFIIMFEAMFILSAVDAGTRVGRYLLQEFLGIFVPKFKDIHWNFGIVLTGFLVSFFWGYLLYSGNVSTIWPMFGASNQLLACLALLIATTEILRRTRKISYSLVTMIPGAFMVTITFTAAWMNFANIFLPMAQKGNVAGVINAFLSILLLAMGIWVLFDSIRVWLKILSGSDAVKSTSD</sequence>
<reference evidence="10 11" key="1">
    <citation type="submission" date="2017-04" db="EMBL/GenBank/DDBJ databases">
        <title>Genomic insights into metabolism of Thermodesulfobium acidiphilum.</title>
        <authorList>
            <person name="Toshchakov S.V."/>
            <person name="Frolov E.N."/>
            <person name="Kublanov I.V."/>
            <person name="Samarov N.I."/>
            <person name="Novikov A."/>
            <person name="Lebedinsky A.V."/>
            <person name="Bonch-Osmolovskaya E.A."/>
            <person name="Chernyh N.A."/>
        </authorList>
    </citation>
    <scope>NUCLEOTIDE SEQUENCE [LARGE SCALE GENOMIC DNA]</scope>
    <source>
        <strain evidence="10 11">3127-1</strain>
    </source>
</reference>
<dbReference type="InterPro" id="IPR051605">
    <property type="entry name" value="CstA"/>
</dbReference>
<evidence type="ECO:0000313" key="11">
    <source>
        <dbReference type="Proteomes" id="UP000244792"/>
    </source>
</evidence>
<feature type="transmembrane region" description="Helical" evidence="8">
    <location>
        <begin position="445"/>
        <end position="466"/>
    </location>
</feature>
<feature type="transmembrane region" description="Helical" evidence="8">
    <location>
        <begin position="112"/>
        <end position="136"/>
    </location>
</feature>
<evidence type="ECO:0000313" key="10">
    <source>
        <dbReference type="EMBL" id="AWB10897.1"/>
    </source>
</evidence>
<evidence type="ECO:0000256" key="3">
    <source>
        <dbReference type="ARBA" id="ARBA00022448"/>
    </source>
</evidence>
<dbReference type="GO" id="GO:0009267">
    <property type="term" value="P:cellular response to starvation"/>
    <property type="evidence" value="ECO:0007669"/>
    <property type="project" value="InterPro"/>
</dbReference>
<feature type="transmembrane region" description="Helical" evidence="8">
    <location>
        <begin position="282"/>
        <end position="299"/>
    </location>
</feature>
<feature type="transmembrane region" description="Helical" evidence="8">
    <location>
        <begin position="548"/>
        <end position="571"/>
    </location>
</feature>
<accession>A0A2R4W257</accession>
<dbReference type="InterPro" id="IPR003706">
    <property type="entry name" value="CstA_N"/>
</dbReference>
<dbReference type="RefSeq" id="WP_108309736.1">
    <property type="nucleotide sequence ID" value="NZ_CP020921.1"/>
</dbReference>
<feature type="transmembrane region" description="Helical" evidence="8">
    <location>
        <begin position="88"/>
        <end position="106"/>
    </location>
</feature>
<dbReference type="KEGG" id="taci:TDSAC_1561"/>
<keyword evidence="3" id="KW-0813">Transport</keyword>
<keyword evidence="11" id="KW-1185">Reference proteome</keyword>
<dbReference type="Proteomes" id="UP000244792">
    <property type="component" value="Chromosome"/>
</dbReference>
<evidence type="ECO:0000256" key="8">
    <source>
        <dbReference type="SAM" id="Phobius"/>
    </source>
</evidence>
<protein>
    <submittedName>
        <fullName evidence="10">Carbon starvation protein</fullName>
    </submittedName>
</protein>
<proteinExistence type="inferred from homology"/>
<keyword evidence="6 8" id="KW-1133">Transmembrane helix</keyword>
<feature type="transmembrane region" description="Helical" evidence="8">
    <location>
        <begin position="356"/>
        <end position="381"/>
    </location>
</feature>
<comment type="subcellular location">
    <subcellularLocation>
        <location evidence="1">Cell membrane</location>
        <topology evidence="1">Multi-pass membrane protein</topology>
    </subcellularLocation>
</comment>
<feature type="transmembrane region" description="Helical" evidence="8">
    <location>
        <begin position="583"/>
        <end position="605"/>
    </location>
</feature>
<name>A0A2R4W257_THEAF</name>
<feature type="transmembrane region" description="Helical" evidence="8">
    <location>
        <begin position="213"/>
        <end position="232"/>
    </location>
</feature>
<evidence type="ECO:0000256" key="7">
    <source>
        <dbReference type="ARBA" id="ARBA00023136"/>
    </source>
</evidence>
<evidence type="ECO:0000256" key="5">
    <source>
        <dbReference type="ARBA" id="ARBA00022692"/>
    </source>
</evidence>
<evidence type="ECO:0000256" key="1">
    <source>
        <dbReference type="ARBA" id="ARBA00004651"/>
    </source>
</evidence>
<keyword evidence="5 8" id="KW-0812">Transmembrane</keyword>
<evidence type="ECO:0000256" key="6">
    <source>
        <dbReference type="ARBA" id="ARBA00022989"/>
    </source>
</evidence>
<feature type="transmembrane region" description="Helical" evidence="8">
    <location>
        <begin position="319"/>
        <end position="344"/>
    </location>
</feature>
<dbReference type="Pfam" id="PF02554">
    <property type="entry name" value="CstA"/>
    <property type="match status" value="1"/>
</dbReference>